<feature type="region of interest" description="Disordered" evidence="1">
    <location>
        <begin position="25"/>
        <end position="51"/>
    </location>
</feature>
<protein>
    <submittedName>
        <fullName evidence="4">Glycine/betaine ABC transporter substrate-binding protein</fullName>
    </submittedName>
</protein>
<feature type="compositionally biased region" description="Gly residues" evidence="1">
    <location>
        <begin position="28"/>
        <end position="39"/>
    </location>
</feature>
<dbReference type="Pfam" id="PF04069">
    <property type="entry name" value="OpuAC"/>
    <property type="match status" value="2"/>
</dbReference>
<feature type="domain" description="ABC-type glycine betaine transport system substrate-binding" evidence="3">
    <location>
        <begin position="51"/>
        <end position="121"/>
    </location>
</feature>
<sequence>MRMRARHISILAVAAIALTACGDSGSSDSGGGTGSGGTASGDACAPVPGDQLVPLEDDKGLQPAENVIPTANAAYASANPTALDALDTVSAVLTTEDLIGLNSAVDNERRSVADVAAEYVTENDLGSGVTGSGAVTVGAASFTESQILAAVYAGALNAAGFTATVQTVGAREGYLPALQRGEFQLFPEYVGTLTEYLEGNPDTAVATADLQATLVELTTLGQAAGLSFGTPADAVDANAFAITTTLQDALGGITTLSELAEACSDGSLVLGGTPECETRPLCQVGLEQTYGLSFASVESLELGPNINNAVKQGVVSLGLSNSTDPAFAQ</sequence>
<dbReference type="EMBL" id="JAAGWK010000036">
    <property type="protein sequence ID" value="NEL56499.1"/>
    <property type="molecule type" value="Genomic_DNA"/>
</dbReference>
<gene>
    <name evidence="4" type="ORF">G1H19_21255</name>
</gene>
<dbReference type="GO" id="GO:0043190">
    <property type="term" value="C:ATP-binding cassette (ABC) transporter complex"/>
    <property type="evidence" value="ECO:0007669"/>
    <property type="project" value="InterPro"/>
</dbReference>
<evidence type="ECO:0000256" key="2">
    <source>
        <dbReference type="SAM" id="SignalP"/>
    </source>
</evidence>
<feature type="chain" id="PRO_5038601627" evidence="2">
    <location>
        <begin position="23"/>
        <end position="329"/>
    </location>
</feature>
<name>A0A7K3WKW0_9ACTN</name>
<dbReference type="InterPro" id="IPR007210">
    <property type="entry name" value="ABC_Gly_betaine_transp_sub-bd"/>
</dbReference>
<feature type="signal peptide" evidence="2">
    <location>
        <begin position="1"/>
        <end position="22"/>
    </location>
</feature>
<reference evidence="4 5" key="1">
    <citation type="submission" date="2020-02" db="EMBL/GenBank/DDBJ databases">
        <title>The whole genome sequence of CPCC 205119.</title>
        <authorList>
            <person name="Jiang Z."/>
        </authorList>
    </citation>
    <scope>NUCLEOTIDE SEQUENCE [LARGE SCALE GENOMIC DNA]</scope>
    <source>
        <strain evidence="4 5">CPCC 205119</strain>
    </source>
</reference>
<evidence type="ECO:0000259" key="3">
    <source>
        <dbReference type="Pfam" id="PF04069"/>
    </source>
</evidence>
<evidence type="ECO:0000256" key="1">
    <source>
        <dbReference type="SAM" id="MobiDB-lite"/>
    </source>
</evidence>
<dbReference type="Gene3D" id="3.40.190.10">
    <property type="entry name" value="Periplasmic binding protein-like II"/>
    <property type="match status" value="2"/>
</dbReference>
<dbReference type="Proteomes" id="UP000470470">
    <property type="component" value="Unassembled WGS sequence"/>
</dbReference>
<dbReference type="GO" id="GO:0022857">
    <property type="term" value="F:transmembrane transporter activity"/>
    <property type="evidence" value="ECO:0007669"/>
    <property type="project" value="InterPro"/>
</dbReference>
<feature type="domain" description="ABC-type glycine betaine transport system substrate-binding" evidence="3">
    <location>
        <begin position="134"/>
        <end position="328"/>
    </location>
</feature>
<proteinExistence type="predicted"/>
<organism evidence="4 5">
    <name type="scientific">Goekera deserti</name>
    <dbReference type="NCBI Taxonomy" id="2497753"/>
    <lineage>
        <taxon>Bacteria</taxon>
        <taxon>Bacillati</taxon>
        <taxon>Actinomycetota</taxon>
        <taxon>Actinomycetes</taxon>
        <taxon>Geodermatophilales</taxon>
        <taxon>Geodermatophilaceae</taxon>
        <taxon>Goekera</taxon>
    </lineage>
</organism>
<keyword evidence="2" id="KW-0732">Signal</keyword>
<keyword evidence="5" id="KW-1185">Reference proteome</keyword>
<dbReference type="SUPFAM" id="SSF53850">
    <property type="entry name" value="Periplasmic binding protein-like II"/>
    <property type="match status" value="2"/>
</dbReference>
<dbReference type="AlphaFoldDB" id="A0A7K3WKW0"/>
<evidence type="ECO:0000313" key="4">
    <source>
        <dbReference type="EMBL" id="NEL56499.1"/>
    </source>
</evidence>
<dbReference type="PROSITE" id="PS51257">
    <property type="entry name" value="PROKAR_LIPOPROTEIN"/>
    <property type="match status" value="1"/>
</dbReference>
<accession>A0A7K3WKW0</accession>
<evidence type="ECO:0000313" key="5">
    <source>
        <dbReference type="Proteomes" id="UP000470470"/>
    </source>
</evidence>
<comment type="caution">
    <text evidence="4">The sequence shown here is derived from an EMBL/GenBank/DDBJ whole genome shotgun (WGS) entry which is preliminary data.</text>
</comment>